<dbReference type="PANTHER" id="PTHR39200">
    <property type="entry name" value="HYPOTHETICAL EXPORTED PROTEIN"/>
    <property type="match status" value="1"/>
</dbReference>
<protein>
    <submittedName>
        <fullName evidence="3">DUF2807 domain-containing protein</fullName>
    </submittedName>
</protein>
<dbReference type="EMBL" id="MAAX01000005">
    <property type="protein sequence ID" value="OUS21718.1"/>
    <property type="molecule type" value="Genomic_DNA"/>
</dbReference>
<evidence type="ECO:0000313" key="4">
    <source>
        <dbReference type="Proteomes" id="UP000196102"/>
    </source>
</evidence>
<feature type="chain" id="PRO_5012735401" evidence="1">
    <location>
        <begin position="20"/>
        <end position="242"/>
    </location>
</feature>
<dbReference type="PANTHER" id="PTHR39200:SF1">
    <property type="entry name" value="AUTO-TRANSPORTER ADHESIN HEAD GIN DOMAIN-CONTAINING PROTEIN-RELATED"/>
    <property type="match status" value="1"/>
</dbReference>
<dbReference type="RefSeq" id="WP_303685335.1">
    <property type="nucleotide sequence ID" value="NZ_CAJXYO010000062.1"/>
</dbReference>
<reference evidence="3 4" key="1">
    <citation type="journal article" date="2017" name="Proc. Natl. Acad. Sci. U.S.A.">
        <title>Simulation of Deepwater Horizon oil plume reveals substrate specialization within a complex community of hydrocarbon-degraders.</title>
        <authorList>
            <person name="Hu P."/>
            <person name="Dubinsky E.A."/>
            <person name="Probst A.J."/>
            <person name="Wang J."/>
            <person name="Sieber C.M.K."/>
            <person name="Tom L.M."/>
            <person name="Gardinali P."/>
            <person name="Banfield J.F."/>
            <person name="Atlas R.M."/>
            <person name="Andersen G.L."/>
        </authorList>
    </citation>
    <scope>NUCLEOTIDE SEQUENCE [LARGE SCALE GENOMIC DNA]</scope>
    <source>
        <strain evidence="3">35_9_T64</strain>
    </source>
</reference>
<name>A0A1Z8BGL9_9FLAO</name>
<evidence type="ECO:0000256" key="1">
    <source>
        <dbReference type="SAM" id="SignalP"/>
    </source>
</evidence>
<evidence type="ECO:0000259" key="2">
    <source>
        <dbReference type="Pfam" id="PF10988"/>
    </source>
</evidence>
<sequence length="242" mass="25423">MKNCIILLVTLLAINSANAQWWGNNKRLKGNGEVITKTFTTEDYDEVSGRSSFDIILVSGTEGKISVEAESNIMEHIEIEVKNGNLKIGMEDGYNISTRKGIVVTVPVERISSLSMAGSGDILSKLKLKSKNMDISVAGSGDISTEVESENLEISIAGSGDVKVNGRTENLEANVAGSGDISALNLKANNVNASIAGSGDVSVYCNGGDLKASIVGSGDLRYKGKAKSVKKSVMGSGDITKM</sequence>
<organism evidence="3 4">
    <name type="scientific">Nonlabens dokdonensis</name>
    <dbReference type="NCBI Taxonomy" id="328515"/>
    <lineage>
        <taxon>Bacteria</taxon>
        <taxon>Pseudomonadati</taxon>
        <taxon>Bacteroidota</taxon>
        <taxon>Flavobacteriia</taxon>
        <taxon>Flavobacteriales</taxon>
        <taxon>Flavobacteriaceae</taxon>
        <taxon>Nonlabens</taxon>
    </lineage>
</organism>
<dbReference type="Gene3D" id="2.160.20.120">
    <property type="match status" value="1"/>
</dbReference>
<accession>A0A1Z8BGL9</accession>
<proteinExistence type="predicted"/>
<feature type="domain" description="Putative auto-transporter adhesin head GIN" evidence="2">
    <location>
        <begin position="43"/>
        <end position="226"/>
    </location>
</feature>
<feature type="signal peptide" evidence="1">
    <location>
        <begin position="1"/>
        <end position="19"/>
    </location>
</feature>
<dbReference type="Proteomes" id="UP000196102">
    <property type="component" value="Unassembled WGS sequence"/>
</dbReference>
<dbReference type="AlphaFoldDB" id="A0A1Z8BGL9"/>
<dbReference type="Pfam" id="PF10988">
    <property type="entry name" value="DUF2807"/>
    <property type="match status" value="1"/>
</dbReference>
<comment type="caution">
    <text evidence="3">The sequence shown here is derived from an EMBL/GenBank/DDBJ whole genome shotgun (WGS) entry which is preliminary data.</text>
</comment>
<evidence type="ECO:0000313" key="3">
    <source>
        <dbReference type="EMBL" id="OUS21718.1"/>
    </source>
</evidence>
<dbReference type="InterPro" id="IPR021255">
    <property type="entry name" value="DUF2807"/>
</dbReference>
<gene>
    <name evidence="3" type="ORF">A9Q93_00125</name>
</gene>
<keyword evidence="1" id="KW-0732">Signal</keyword>